<reference evidence="2 3" key="1">
    <citation type="submission" date="2018-08" db="EMBL/GenBank/DDBJ databases">
        <title>Chryseobacterium nematophagum: a novel matrix digesting pathogen of nematodes.</title>
        <authorList>
            <person name="Page A."/>
            <person name="Roberts M."/>
            <person name="Felix M.-A."/>
            <person name="Weir W."/>
        </authorList>
    </citation>
    <scope>NUCLEOTIDE SEQUENCE [LARGE SCALE GENOMIC DNA]</scope>
    <source>
        <strain evidence="2 3">JUb275</strain>
    </source>
</reference>
<sequence length="356" mass="42572">MKNNLLQIETFDVNLLPELQGLKERQFQIVRENPFVEINDNKSYEEAKKVRTVLVTARTDIQNQDKLIASKIKKFREAVARVGEELISITKPHEDKQQSEVKRWEEIKEQEKQEKIRLEEERKVKIKDAIDLIYKKELQKIETLLFETIDTLKIDWEQNLFKTNLSQFEEFELDFTEKLILLKNQFASKEQVLREKEEQRLESEFLKAEREKIRQELESLAFKKARHEEELQAKEQEAKKIREAEEERLRQERQEIENEKMRLANIEADRIAKAEALRKELLEAEQAAKEKAETEARAKEEVERLQVLKPEKEKIIDYLESIKGSITLPLIQDESLKKNLQEQLIRLMKLFQTQFQ</sequence>
<feature type="coiled-coil region" evidence="1">
    <location>
        <begin position="179"/>
        <end position="308"/>
    </location>
</feature>
<dbReference type="Proteomes" id="UP000267524">
    <property type="component" value="Unassembled WGS sequence"/>
</dbReference>
<gene>
    <name evidence="2" type="ORF">D1632_10630</name>
</gene>
<evidence type="ECO:0000313" key="2">
    <source>
        <dbReference type="EMBL" id="RMZ60038.1"/>
    </source>
</evidence>
<keyword evidence="3" id="KW-1185">Reference proteome</keyword>
<feature type="coiled-coil region" evidence="1">
    <location>
        <begin position="94"/>
        <end position="128"/>
    </location>
</feature>
<organism evidence="2 3">
    <name type="scientific">Chryseobacterium nematophagum</name>
    <dbReference type="NCBI Taxonomy" id="2305228"/>
    <lineage>
        <taxon>Bacteria</taxon>
        <taxon>Pseudomonadati</taxon>
        <taxon>Bacteroidota</taxon>
        <taxon>Flavobacteriia</taxon>
        <taxon>Flavobacteriales</taxon>
        <taxon>Weeksellaceae</taxon>
        <taxon>Chryseobacterium group</taxon>
        <taxon>Chryseobacterium</taxon>
    </lineage>
</organism>
<name>A0A3M7LB95_9FLAO</name>
<evidence type="ECO:0000256" key="1">
    <source>
        <dbReference type="SAM" id="Coils"/>
    </source>
</evidence>
<proteinExistence type="predicted"/>
<accession>A0A3M7LB95</accession>
<evidence type="ECO:0008006" key="4">
    <source>
        <dbReference type="Google" id="ProtNLM"/>
    </source>
</evidence>
<dbReference type="AlphaFoldDB" id="A0A3M7LB95"/>
<dbReference type="RefSeq" id="WP_122547162.1">
    <property type="nucleotide sequence ID" value="NZ_QWIV01000013.1"/>
</dbReference>
<comment type="caution">
    <text evidence="2">The sequence shown here is derived from an EMBL/GenBank/DDBJ whole genome shotgun (WGS) entry which is preliminary data.</text>
</comment>
<evidence type="ECO:0000313" key="3">
    <source>
        <dbReference type="Proteomes" id="UP000267524"/>
    </source>
</evidence>
<dbReference type="EMBL" id="QWIV01000013">
    <property type="protein sequence ID" value="RMZ60038.1"/>
    <property type="molecule type" value="Genomic_DNA"/>
</dbReference>
<protein>
    <recommendedName>
        <fullName evidence="4">DUF1351 domain-containing protein</fullName>
    </recommendedName>
</protein>
<keyword evidence="1" id="KW-0175">Coiled coil</keyword>